<reference evidence="1" key="1">
    <citation type="journal article" date="2022" name="Front. Microbiol.">
        <title>New perspectives on an old grouping: The genomic and phenotypic variability of Oxalobacter formigenes and the implications for calcium oxalate stone prevention.</title>
        <authorList>
            <person name="Chmiel J.A."/>
            <person name="Carr C."/>
            <person name="Stuivenberg G.A."/>
            <person name="Venema R."/>
            <person name="Chanyi R.M."/>
            <person name="Al K.F."/>
            <person name="Giguere D."/>
            <person name="Say H."/>
            <person name="Akouris P.P."/>
            <person name="Dominguez Romero S.A."/>
            <person name="Kwong A."/>
            <person name="Tai V."/>
            <person name="Koval S.F."/>
            <person name="Razvi H."/>
            <person name="Bjazevic J."/>
            <person name="Burton J.P."/>
        </authorList>
    </citation>
    <scope>NUCLEOTIDE SEQUENCE</scope>
    <source>
        <strain evidence="1">WoOx3</strain>
    </source>
</reference>
<gene>
    <name evidence="1" type="ORF">NB640_02760</name>
</gene>
<accession>A0A9E9LZW5</accession>
<proteinExistence type="predicted"/>
<dbReference type="EMBL" id="CP098242">
    <property type="protein sequence ID" value="WAW10599.1"/>
    <property type="molecule type" value="Genomic_DNA"/>
</dbReference>
<evidence type="ECO:0000313" key="2">
    <source>
        <dbReference type="Proteomes" id="UP001156215"/>
    </source>
</evidence>
<protein>
    <submittedName>
        <fullName evidence="1">Uncharacterized protein</fullName>
    </submittedName>
</protein>
<dbReference type="RefSeq" id="WP_269309625.1">
    <property type="nucleotide sequence ID" value="NZ_CP098242.1"/>
</dbReference>
<evidence type="ECO:0000313" key="1">
    <source>
        <dbReference type="EMBL" id="WAW10599.1"/>
    </source>
</evidence>
<keyword evidence="2" id="KW-1185">Reference proteome</keyword>
<dbReference type="KEGG" id="ovb:NB640_02760"/>
<dbReference type="AlphaFoldDB" id="A0A9E9LZW5"/>
<dbReference type="Proteomes" id="UP001156215">
    <property type="component" value="Chromosome"/>
</dbReference>
<name>A0A9E9LZW5_9BURK</name>
<organism evidence="1 2">
    <name type="scientific">Oxalobacter vibrioformis</name>
    <dbReference type="NCBI Taxonomy" id="933080"/>
    <lineage>
        <taxon>Bacteria</taxon>
        <taxon>Pseudomonadati</taxon>
        <taxon>Pseudomonadota</taxon>
        <taxon>Betaproteobacteria</taxon>
        <taxon>Burkholderiales</taxon>
        <taxon>Oxalobacteraceae</taxon>
        <taxon>Oxalobacter</taxon>
    </lineage>
</organism>
<sequence>MMAILYDEKSRLEKKLQSTEKMDVSEKADDEKQLAVVNSDIERMEMYIDRPSMQTWSELIFIDDIRERAKRIQAQKEN</sequence>